<dbReference type="Proteomes" id="UP000553193">
    <property type="component" value="Unassembled WGS sequence"/>
</dbReference>
<reference evidence="3 4" key="1">
    <citation type="submission" date="2020-08" db="EMBL/GenBank/DDBJ databases">
        <title>Genomic Encyclopedia of Type Strains, Phase IV (KMG-IV): sequencing the most valuable type-strain genomes for metagenomic binning, comparative biology and taxonomic classification.</title>
        <authorList>
            <person name="Goeker M."/>
        </authorList>
    </citation>
    <scope>NUCLEOTIDE SEQUENCE [LARGE SCALE GENOMIC DNA]</scope>
    <source>
        <strain evidence="3 4">DSM 19979</strain>
    </source>
</reference>
<dbReference type="InterPro" id="IPR003767">
    <property type="entry name" value="Malate/L-lactate_DH-like"/>
</dbReference>
<dbReference type="RefSeq" id="WP_184382849.1">
    <property type="nucleotide sequence ID" value="NZ_JACIDJ010000001.1"/>
</dbReference>
<evidence type="ECO:0000313" key="4">
    <source>
        <dbReference type="Proteomes" id="UP000553193"/>
    </source>
</evidence>
<protein>
    <submittedName>
        <fullName evidence="3">Putative oxidoreductase</fullName>
        <ecNumber evidence="3">1.1.1.-</ecNumber>
    </submittedName>
</protein>
<evidence type="ECO:0000313" key="3">
    <source>
        <dbReference type="EMBL" id="MBB3897815.1"/>
    </source>
</evidence>
<evidence type="ECO:0000256" key="1">
    <source>
        <dbReference type="ARBA" id="ARBA00006056"/>
    </source>
</evidence>
<dbReference type="Gene3D" id="1.10.1530.10">
    <property type="match status" value="1"/>
</dbReference>
<evidence type="ECO:0000256" key="2">
    <source>
        <dbReference type="ARBA" id="ARBA00023002"/>
    </source>
</evidence>
<comment type="similarity">
    <text evidence="1">Belongs to the LDH2/MDH2 oxidoreductase family.</text>
</comment>
<dbReference type="AlphaFoldDB" id="A0A840ACG0"/>
<dbReference type="Pfam" id="PF02615">
    <property type="entry name" value="Ldh_2"/>
    <property type="match status" value="1"/>
</dbReference>
<name>A0A840ACG0_9PROT</name>
<dbReference type="NCBIfam" id="NF007504">
    <property type="entry name" value="PRK10098.1"/>
    <property type="match status" value="1"/>
</dbReference>
<dbReference type="EC" id="1.1.1.-" evidence="3"/>
<gene>
    <name evidence="3" type="ORF">GGQ83_001241</name>
</gene>
<dbReference type="InterPro" id="IPR043144">
    <property type="entry name" value="Mal/L-sulf/L-lact_DH-like_ah"/>
</dbReference>
<dbReference type="InterPro" id="IPR036111">
    <property type="entry name" value="Mal/L-sulfo/L-lacto_DH-like_sf"/>
</dbReference>
<dbReference type="PANTHER" id="PTHR11091:SF0">
    <property type="entry name" value="MALATE DEHYDROGENASE"/>
    <property type="match status" value="1"/>
</dbReference>
<sequence length="352" mass="35708">MPRLSSEGLIALVAAMLVRVGAEEAVAHQVASDLVEANLQGHDSHGMQLVPRYVANVEKGLITPNAVAQQVGGMGALALWDGGMGFGQVVGRQATAAGIAAAREHGLAGFGLRNTHHLGRIGAYAEMAVAEGLIGIFFVNAVSGVPFVAPFGGADGRMGTNPICIGIPKSPHPILLDFATSAIAVGKVKVAFNAGKPVPAGALVTHEGEASTDPAVIYGQGPRGALQPFGGHKGYGLALVCEILGGALTGGGTNQPATPNDRGIVNGMLGILLDPARLAESPAFAAEVDAISEHVMASAPGRVILPGEPERRARAERVAQGIPLDDVTWGDLSATATRLGLPEGEIRAALVG</sequence>
<dbReference type="SUPFAM" id="SSF89733">
    <property type="entry name" value="L-sulfolactate dehydrogenase-like"/>
    <property type="match status" value="1"/>
</dbReference>
<organism evidence="3 4">
    <name type="scientific">Roseococcus suduntuyensis</name>
    <dbReference type="NCBI Taxonomy" id="455361"/>
    <lineage>
        <taxon>Bacteria</taxon>
        <taxon>Pseudomonadati</taxon>
        <taxon>Pseudomonadota</taxon>
        <taxon>Alphaproteobacteria</taxon>
        <taxon>Acetobacterales</taxon>
        <taxon>Roseomonadaceae</taxon>
        <taxon>Roseococcus</taxon>
    </lineage>
</organism>
<comment type="caution">
    <text evidence="3">The sequence shown here is derived from an EMBL/GenBank/DDBJ whole genome shotgun (WGS) entry which is preliminary data.</text>
</comment>
<dbReference type="PANTHER" id="PTHR11091">
    <property type="entry name" value="OXIDOREDUCTASE-RELATED"/>
    <property type="match status" value="1"/>
</dbReference>
<dbReference type="EMBL" id="JACIDJ010000001">
    <property type="protein sequence ID" value="MBB3897815.1"/>
    <property type="molecule type" value="Genomic_DNA"/>
</dbReference>
<accession>A0A840ACG0</accession>
<dbReference type="GO" id="GO:0016491">
    <property type="term" value="F:oxidoreductase activity"/>
    <property type="evidence" value="ECO:0007669"/>
    <property type="project" value="UniProtKB-KW"/>
</dbReference>
<keyword evidence="4" id="KW-1185">Reference proteome</keyword>
<proteinExistence type="inferred from homology"/>
<keyword evidence="2 3" id="KW-0560">Oxidoreductase</keyword>
<dbReference type="Gene3D" id="3.30.1370.60">
    <property type="entry name" value="Hypothetical oxidoreductase yiak, domain 2"/>
    <property type="match status" value="1"/>
</dbReference>
<dbReference type="InterPro" id="IPR043143">
    <property type="entry name" value="Mal/L-sulf/L-lact_DH-like_NADP"/>
</dbReference>